<dbReference type="PANTHER" id="PTHR33504">
    <property type="entry name" value="NADH DEHYDROGENASE (UBIQUINONE) 1 BETA SUBCOMPLEX, 4"/>
    <property type="match status" value="1"/>
</dbReference>
<gene>
    <name evidence="1" type="ORF">G5714_023413</name>
</gene>
<evidence type="ECO:0000313" key="1">
    <source>
        <dbReference type="EMBL" id="KAF4095810.1"/>
    </source>
</evidence>
<reference evidence="1 2" key="1">
    <citation type="submission" date="2020-04" db="EMBL/GenBank/DDBJ databases">
        <title>Chromosome-level genome assembly of a cyprinid fish Onychostoma macrolepis by integration of Nanopore Sequencing, Bionano and Hi-C technology.</title>
        <authorList>
            <person name="Wang D."/>
        </authorList>
    </citation>
    <scope>NUCLEOTIDE SEQUENCE [LARGE SCALE GENOMIC DNA]</scope>
    <source>
        <strain evidence="1">SWU-2019</strain>
        <tissue evidence="1">Muscle</tissue>
    </source>
</reference>
<keyword evidence="2" id="KW-1185">Reference proteome</keyword>
<comment type="caution">
    <text evidence="1">The sequence shown here is derived from an EMBL/GenBank/DDBJ whole genome shotgun (WGS) entry which is preliminary data.</text>
</comment>
<accession>A0A7J6BL31</accession>
<dbReference type="Proteomes" id="UP000579812">
    <property type="component" value="Unassembled WGS sequence"/>
</dbReference>
<name>A0A7J6BL31_9TELE</name>
<dbReference type="EMBL" id="JAAMOB010000024">
    <property type="protein sequence ID" value="KAF4095810.1"/>
    <property type="molecule type" value="Genomic_DNA"/>
</dbReference>
<protein>
    <submittedName>
        <fullName evidence="1">Uncharacterized protein</fullName>
    </submittedName>
</protein>
<dbReference type="AlphaFoldDB" id="A0A7J6BL31"/>
<proteinExistence type="predicted"/>
<organism evidence="1 2">
    <name type="scientific">Onychostoma macrolepis</name>
    <dbReference type="NCBI Taxonomy" id="369639"/>
    <lineage>
        <taxon>Eukaryota</taxon>
        <taxon>Metazoa</taxon>
        <taxon>Chordata</taxon>
        <taxon>Craniata</taxon>
        <taxon>Vertebrata</taxon>
        <taxon>Euteleostomi</taxon>
        <taxon>Actinopterygii</taxon>
        <taxon>Neopterygii</taxon>
        <taxon>Teleostei</taxon>
        <taxon>Ostariophysi</taxon>
        <taxon>Cypriniformes</taxon>
        <taxon>Cyprinidae</taxon>
        <taxon>Acrossocheilinae</taxon>
        <taxon>Onychostoma</taxon>
    </lineage>
</organism>
<dbReference type="PANTHER" id="PTHR33504:SF2">
    <property type="entry name" value="PROTEIN MFI"/>
    <property type="match status" value="1"/>
</dbReference>
<sequence>MVNSHVIPVIEACLLGLQRSTACASMNKIMTEHTYSFDRHHSTSPAGETTSDTNVILVPQLETVFSRAARIIQRAWRAHVDTAVFKHLKKLVSFHNQGDPRLLLKFINPAEANILDAASGALIRFRLGGPTYPPNIYFKIYTRAPIVDMCASSPKDYTQLKKPAPSQIHNGRLMIKDRDDHSGWYQRVENNGWRILSCKISVFEDPITQDTNVKKIQFHHCKIRRRQDVARKKKIRKIEWMRKMYAEGLLHADTEHSKTALLGQKSTELMDSFEQIGLDSASEQEVDELLAWTKALNFEEYINDWRNLGTSKCCIFIKDRLSDSDQKDLACVSVRDICEIPQISPDSVVQSVG</sequence>
<evidence type="ECO:0000313" key="2">
    <source>
        <dbReference type="Proteomes" id="UP000579812"/>
    </source>
</evidence>